<dbReference type="EMBL" id="AP021875">
    <property type="protein sequence ID" value="BBO75515.1"/>
    <property type="molecule type" value="Genomic_DNA"/>
</dbReference>
<evidence type="ECO:0000313" key="3">
    <source>
        <dbReference type="Proteomes" id="UP000427769"/>
    </source>
</evidence>
<dbReference type="KEGG" id="dwd:DSCW_29320"/>
<sequence length="373" mass="42417">MICFRWILIATLILSGFGITHAMDISVQTGLSTNWWDSDSNDRGNQTYIPVTIDGVHGDFSMQVLSAFVNTRIDPSNASKDSLTTAVDTKLNFSYAVLEKFPVDVLFGLDFNLPTGKTDLDSEERNLLLDPDLVDISRYGEGFNVNPTFTMARQEERWGIGVGFGYLWRGEYDFSDTAQNYDPGDIFNITAEGFYAFTDVWLGRIFGEMAFYGTDEMESQEYYQEGDFFLAGIGVDYFKDKWEASLSGQGIFRGKCQFQADNLQLATEDRAGYGDEFLADLTVRLALSPENALSSRLYYLMVLKNDYEENDPSFIDEKQKVSLKVSLHHQFAEDFSGRIGLEGYLLDEGRNWYHEEDREYRGMIMDIAVSKAF</sequence>
<accession>A0A5K7Z458</accession>
<keyword evidence="3" id="KW-1185">Reference proteome</keyword>
<feature type="signal peptide" evidence="1">
    <location>
        <begin position="1"/>
        <end position="22"/>
    </location>
</feature>
<dbReference type="Proteomes" id="UP000427769">
    <property type="component" value="Chromosome"/>
</dbReference>
<evidence type="ECO:0000313" key="2">
    <source>
        <dbReference type="EMBL" id="BBO75515.1"/>
    </source>
</evidence>
<protein>
    <submittedName>
        <fullName evidence="2">Uncharacterized protein</fullName>
    </submittedName>
</protein>
<name>A0A5K7Z458_9BACT</name>
<feature type="chain" id="PRO_5024361756" evidence="1">
    <location>
        <begin position="23"/>
        <end position="373"/>
    </location>
</feature>
<evidence type="ECO:0000256" key="1">
    <source>
        <dbReference type="SAM" id="SignalP"/>
    </source>
</evidence>
<organism evidence="2 3">
    <name type="scientific">Desulfosarcina widdelii</name>
    <dbReference type="NCBI Taxonomy" id="947919"/>
    <lineage>
        <taxon>Bacteria</taxon>
        <taxon>Pseudomonadati</taxon>
        <taxon>Thermodesulfobacteriota</taxon>
        <taxon>Desulfobacteria</taxon>
        <taxon>Desulfobacterales</taxon>
        <taxon>Desulfosarcinaceae</taxon>
        <taxon>Desulfosarcina</taxon>
    </lineage>
</organism>
<proteinExistence type="predicted"/>
<dbReference type="AlphaFoldDB" id="A0A5K7Z458"/>
<reference evidence="2 3" key="1">
    <citation type="submission" date="2019-11" db="EMBL/GenBank/DDBJ databases">
        <title>Comparative genomics of hydrocarbon-degrading Desulfosarcina strains.</title>
        <authorList>
            <person name="Watanabe M."/>
            <person name="Kojima H."/>
            <person name="Fukui M."/>
        </authorList>
    </citation>
    <scope>NUCLEOTIDE SEQUENCE [LARGE SCALE GENOMIC DNA]</scope>
    <source>
        <strain evidence="2 3">PP31</strain>
    </source>
</reference>
<keyword evidence="1" id="KW-0732">Signal</keyword>
<gene>
    <name evidence="2" type="ORF">DSCW_29320</name>
</gene>